<organism evidence="1 2">
    <name type="scientific">Rangifer tarandus platyrhynchus</name>
    <name type="common">Svalbard reindeer</name>
    <dbReference type="NCBI Taxonomy" id="3082113"/>
    <lineage>
        <taxon>Eukaryota</taxon>
        <taxon>Metazoa</taxon>
        <taxon>Chordata</taxon>
        <taxon>Craniata</taxon>
        <taxon>Vertebrata</taxon>
        <taxon>Euteleostomi</taxon>
        <taxon>Mammalia</taxon>
        <taxon>Eutheria</taxon>
        <taxon>Laurasiatheria</taxon>
        <taxon>Artiodactyla</taxon>
        <taxon>Ruminantia</taxon>
        <taxon>Pecora</taxon>
        <taxon>Cervidae</taxon>
        <taxon>Odocoileinae</taxon>
        <taxon>Rangifer</taxon>
    </lineage>
</organism>
<reference evidence="1" key="1">
    <citation type="submission" date="2023-05" db="EMBL/GenBank/DDBJ databases">
        <authorList>
            <consortium name="ELIXIR-Norway"/>
        </authorList>
    </citation>
    <scope>NUCLEOTIDE SEQUENCE</scope>
</reference>
<protein>
    <submittedName>
        <fullName evidence="1">Uncharacterized protein</fullName>
    </submittedName>
</protein>
<evidence type="ECO:0000313" key="2">
    <source>
        <dbReference type="Proteomes" id="UP001162501"/>
    </source>
</evidence>
<evidence type="ECO:0000313" key="1">
    <source>
        <dbReference type="EMBL" id="CAM9571293.1"/>
    </source>
</evidence>
<name>A0AC59YC46_RANTA</name>
<reference evidence="1" key="2">
    <citation type="submission" date="2025-03" db="EMBL/GenBank/DDBJ databases">
        <authorList>
            <consortium name="ELIXIR-Norway"/>
            <consortium name="Elixir Norway"/>
        </authorList>
    </citation>
    <scope>NUCLEOTIDE SEQUENCE</scope>
</reference>
<dbReference type="EMBL" id="OX596096">
    <property type="protein sequence ID" value="CAM9571293.1"/>
    <property type="molecule type" value="Genomic_DNA"/>
</dbReference>
<proteinExistence type="predicted"/>
<accession>A0AC59YC46</accession>
<dbReference type="Proteomes" id="UP001162501">
    <property type="component" value="Chromosome 12"/>
</dbReference>
<sequence>MTVGKSSKMLQHIDYRMRCILQDGRIFIGTFKAFDKHMNLILCDCDEFRKIKPKNSKQAEREEKAPSPGNAPTKALGSSWPSSTPCLFPPPELLVVLEPAAPDPGSLLPAWARAERGSSRQDARPGRPVPGAAFGVGRSSRRSVSAPAPSPKRTPLLPPARSPPSAAPPPPPARAGPEPPRQPASEGSALGWDLEEAAKEETAAAPRASSPAPTSGLPEESRGSRSGDEAGEEDPGGCAPVSLPRRWRRRTQVSEARSPRGPRLAPRPRGADRPTYPYRPTDGQIGRAWAPTHAGAAPRLAPGLRRSARPPPPGAPRPPPLAPGPWFPTPRGRPRAREGRRSCGTPGRGQSGRWGRGSSACSPRSAGAPRGSHPAGSRGGAVPRRGDARPRAPPTPGKGRLVERGSAVIPVRLAKGSIPTPRLGGLVLFMLVPSAFCSWFSMELKLQLPYVVGKGKKGLRDWTHRKIAPPEHTPGPEQTQLTEFQIVVNQGAGPCLHQVHLIGFQQRGSQETGKRLQGGGVGVWSRPETLGWPAEVQTLTWQDLLGGLERGAGRREKASARGCDGDSRETWELRPSLLLPLTVELPFHERTRACAWKGLAGKQA</sequence>
<gene>
    <name evidence="1" type="ORF">MRATA1EN22A_LOCUS4408</name>
</gene>